<name>A0A812N072_9DINO</name>
<protein>
    <submittedName>
        <fullName evidence="1">Uncharacterized protein</fullName>
    </submittedName>
</protein>
<comment type="caution">
    <text evidence="1">The sequence shown here is derived from an EMBL/GenBank/DDBJ whole genome shotgun (WGS) entry which is preliminary data.</text>
</comment>
<dbReference type="Proteomes" id="UP000604046">
    <property type="component" value="Unassembled WGS sequence"/>
</dbReference>
<evidence type="ECO:0000313" key="1">
    <source>
        <dbReference type="EMBL" id="CAE7291994.1"/>
    </source>
</evidence>
<proteinExistence type="predicted"/>
<gene>
    <name evidence="1" type="ORF">SNAT2548_LOCUS15393</name>
</gene>
<evidence type="ECO:0000313" key="2">
    <source>
        <dbReference type="Proteomes" id="UP000604046"/>
    </source>
</evidence>
<dbReference type="AlphaFoldDB" id="A0A812N072"/>
<organism evidence="1 2">
    <name type="scientific">Symbiodinium natans</name>
    <dbReference type="NCBI Taxonomy" id="878477"/>
    <lineage>
        <taxon>Eukaryota</taxon>
        <taxon>Sar</taxon>
        <taxon>Alveolata</taxon>
        <taxon>Dinophyceae</taxon>
        <taxon>Suessiales</taxon>
        <taxon>Symbiodiniaceae</taxon>
        <taxon>Symbiodinium</taxon>
    </lineage>
</organism>
<sequence length="161" mass="17215">MPLLKQSFEPKEEGSWGSFGGFSLWASGALRLLPKFPFSLRCFLGCRLAPCSPEDWGDGLEDAELFQARQVSVARSPEPSLRLQGLTEPAEVVACWLSLGSSSAPPKHPVLMDPKHCLADGDFELLAPFALSFPNQAEVPVPSGLPGPGSQCSCGERRGCA</sequence>
<reference evidence="1" key="1">
    <citation type="submission" date="2021-02" db="EMBL/GenBank/DDBJ databases">
        <authorList>
            <person name="Dougan E. K."/>
            <person name="Rhodes N."/>
            <person name="Thang M."/>
            <person name="Chan C."/>
        </authorList>
    </citation>
    <scope>NUCLEOTIDE SEQUENCE</scope>
</reference>
<keyword evidence="2" id="KW-1185">Reference proteome</keyword>
<accession>A0A812N072</accession>
<dbReference type="EMBL" id="CAJNDS010001957">
    <property type="protein sequence ID" value="CAE7291994.1"/>
    <property type="molecule type" value="Genomic_DNA"/>
</dbReference>